<name>A0A2U2DJC7_9HYPH</name>
<evidence type="ECO:0000313" key="11">
    <source>
        <dbReference type="EMBL" id="PWE53416.1"/>
    </source>
</evidence>
<comment type="subunit">
    <text evidence="9">The complex comprises the extracytoplasmic solute receptor protein and the two transmembrane proteins.</text>
</comment>
<evidence type="ECO:0000256" key="1">
    <source>
        <dbReference type="ARBA" id="ARBA00004429"/>
    </source>
</evidence>
<keyword evidence="12" id="KW-1185">Reference proteome</keyword>
<dbReference type="InterPro" id="IPR007387">
    <property type="entry name" value="TRAP_DctQ"/>
</dbReference>
<keyword evidence="2 9" id="KW-0813">Transport</keyword>
<evidence type="ECO:0000256" key="5">
    <source>
        <dbReference type="ARBA" id="ARBA00022692"/>
    </source>
</evidence>
<feature type="domain" description="Tripartite ATP-independent periplasmic transporters DctQ component" evidence="10">
    <location>
        <begin position="27"/>
        <end position="149"/>
    </location>
</feature>
<protein>
    <recommendedName>
        <fullName evidence="9">TRAP transporter small permease protein</fullName>
    </recommendedName>
</protein>
<comment type="similarity">
    <text evidence="8 9">Belongs to the TRAP transporter small permease family.</text>
</comment>
<dbReference type="EMBL" id="QFBC01000016">
    <property type="protein sequence ID" value="PWE53416.1"/>
    <property type="molecule type" value="Genomic_DNA"/>
</dbReference>
<evidence type="ECO:0000256" key="9">
    <source>
        <dbReference type="RuleBase" id="RU369079"/>
    </source>
</evidence>
<proteinExistence type="inferred from homology"/>
<dbReference type="GO" id="GO:0005886">
    <property type="term" value="C:plasma membrane"/>
    <property type="evidence" value="ECO:0007669"/>
    <property type="project" value="UniProtKB-SubCell"/>
</dbReference>
<dbReference type="Pfam" id="PF04290">
    <property type="entry name" value="DctQ"/>
    <property type="match status" value="1"/>
</dbReference>
<dbReference type="InterPro" id="IPR055348">
    <property type="entry name" value="DctQ"/>
</dbReference>
<evidence type="ECO:0000259" key="10">
    <source>
        <dbReference type="Pfam" id="PF04290"/>
    </source>
</evidence>
<feature type="transmembrane region" description="Helical" evidence="9">
    <location>
        <begin position="16"/>
        <end position="38"/>
    </location>
</feature>
<evidence type="ECO:0000256" key="4">
    <source>
        <dbReference type="ARBA" id="ARBA00022519"/>
    </source>
</evidence>
<accession>A0A2U2DJC7</accession>
<organism evidence="11 12">
    <name type="scientific">Metarhizobium album</name>
    <dbReference type="NCBI Taxonomy" id="2182425"/>
    <lineage>
        <taxon>Bacteria</taxon>
        <taxon>Pseudomonadati</taxon>
        <taxon>Pseudomonadota</taxon>
        <taxon>Alphaproteobacteria</taxon>
        <taxon>Hyphomicrobiales</taxon>
        <taxon>Rhizobiaceae</taxon>
        <taxon>Metarhizobium</taxon>
    </lineage>
</organism>
<evidence type="ECO:0000313" key="12">
    <source>
        <dbReference type="Proteomes" id="UP000245252"/>
    </source>
</evidence>
<comment type="subcellular location">
    <subcellularLocation>
        <location evidence="1 9">Cell inner membrane</location>
        <topology evidence="1 9">Multi-pass membrane protein</topology>
    </subcellularLocation>
</comment>
<dbReference type="GO" id="GO:0022857">
    <property type="term" value="F:transmembrane transporter activity"/>
    <property type="evidence" value="ECO:0007669"/>
    <property type="project" value="UniProtKB-UniRule"/>
</dbReference>
<dbReference type="PANTHER" id="PTHR35011:SF2">
    <property type="entry name" value="2,3-DIKETO-L-GULONATE TRAP TRANSPORTER SMALL PERMEASE PROTEIN YIAM"/>
    <property type="match status" value="1"/>
</dbReference>
<keyword evidence="7 9" id="KW-0472">Membrane</keyword>
<dbReference type="AlphaFoldDB" id="A0A2U2DJC7"/>
<keyword evidence="4 9" id="KW-0997">Cell inner membrane</keyword>
<keyword evidence="6 9" id="KW-1133">Transmembrane helix</keyword>
<reference evidence="11 12" key="1">
    <citation type="submission" date="2018-05" db="EMBL/GenBank/DDBJ databases">
        <title>The draft genome of strain NS-104.</title>
        <authorList>
            <person name="Hang P."/>
            <person name="Jiang J."/>
        </authorList>
    </citation>
    <scope>NUCLEOTIDE SEQUENCE [LARGE SCALE GENOMIC DNA]</scope>
    <source>
        <strain evidence="11 12">NS-104</strain>
    </source>
</reference>
<feature type="transmembrane region" description="Helical" evidence="9">
    <location>
        <begin position="131"/>
        <end position="152"/>
    </location>
</feature>
<comment type="function">
    <text evidence="9">Part of the tripartite ATP-independent periplasmic (TRAP) transport system.</text>
</comment>
<dbReference type="PANTHER" id="PTHR35011">
    <property type="entry name" value="2,3-DIKETO-L-GULONATE TRAP TRANSPORTER SMALL PERMEASE PROTEIN YIAM"/>
    <property type="match status" value="1"/>
</dbReference>
<keyword evidence="5 9" id="KW-0812">Transmembrane</keyword>
<comment type="caution">
    <text evidence="11">The sequence shown here is derived from an EMBL/GenBank/DDBJ whole genome shotgun (WGS) entry which is preliminary data.</text>
</comment>
<keyword evidence="3" id="KW-1003">Cell membrane</keyword>
<evidence type="ECO:0000256" key="6">
    <source>
        <dbReference type="ARBA" id="ARBA00022989"/>
    </source>
</evidence>
<evidence type="ECO:0000256" key="2">
    <source>
        <dbReference type="ARBA" id="ARBA00022448"/>
    </source>
</evidence>
<dbReference type="Proteomes" id="UP000245252">
    <property type="component" value="Unassembled WGS sequence"/>
</dbReference>
<evidence type="ECO:0000256" key="3">
    <source>
        <dbReference type="ARBA" id="ARBA00022475"/>
    </source>
</evidence>
<sequence>MTQILFRRMLRDIPRIAIGLIILVAIAINAANIIGRYIFQSPLDWAEEVLTYLMIWGVCLGASAVTYENRHLNMDLFVANLDPRLKLGLDIVRTTAIAGLGLYVAVNAWKVVNLMSANGQVSAVAGVPIDLVYLAFVVGFILMALSAIAGNLDTDGRATSTPESGS</sequence>
<dbReference type="RefSeq" id="WP_109461166.1">
    <property type="nucleotide sequence ID" value="NZ_QFBC01000016.1"/>
</dbReference>
<dbReference type="GO" id="GO:0015740">
    <property type="term" value="P:C4-dicarboxylate transport"/>
    <property type="evidence" value="ECO:0007669"/>
    <property type="project" value="TreeGrafter"/>
</dbReference>
<feature type="transmembrane region" description="Helical" evidence="9">
    <location>
        <begin position="50"/>
        <end position="67"/>
    </location>
</feature>
<evidence type="ECO:0000256" key="8">
    <source>
        <dbReference type="ARBA" id="ARBA00038436"/>
    </source>
</evidence>
<evidence type="ECO:0000256" key="7">
    <source>
        <dbReference type="ARBA" id="ARBA00023136"/>
    </source>
</evidence>
<gene>
    <name evidence="11" type="ORF">DEM27_26065</name>
</gene>
<feature type="transmembrane region" description="Helical" evidence="9">
    <location>
        <begin position="87"/>
        <end position="106"/>
    </location>
</feature>
<dbReference type="OrthoDB" id="7843639at2"/>